<keyword evidence="1" id="KW-0812">Transmembrane</keyword>
<evidence type="ECO:0000313" key="3">
    <source>
        <dbReference type="Proteomes" id="UP001310890"/>
    </source>
</evidence>
<evidence type="ECO:0000313" key="2">
    <source>
        <dbReference type="EMBL" id="KAK5110280.1"/>
    </source>
</evidence>
<keyword evidence="1" id="KW-0472">Membrane</keyword>
<reference evidence="2" key="1">
    <citation type="submission" date="2023-08" db="EMBL/GenBank/DDBJ databases">
        <title>Black Yeasts Isolated from many extreme environments.</title>
        <authorList>
            <person name="Coleine C."/>
            <person name="Stajich J.E."/>
            <person name="Selbmann L."/>
        </authorList>
    </citation>
    <scope>NUCLEOTIDE SEQUENCE</scope>
    <source>
        <strain evidence="2">CCFEE 5401</strain>
    </source>
</reference>
<accession>A0AAN7TCU1</accession>
<gene>
    <name evidence="2" type="ORF">LTR62_006133</name>
</gene>
<dbReference type="Proteomes" id="UP001310890">
    <property type="component" value="Unassembled WGS sequence"/>
</dbReference>
<sequence length="219" mass="24742">MVVMAVGTLLYAPAYFLDPDTPNWTVPAIILISMGPFLACCLYGPTVINITMHLPSPARRSKDSLIAFATKVPPSTRLNLKFIRFAPWPLHRQISYSDLHRLPTSWFRISNLEHLPFGKEEAYRSGMWAWAVKTWFGRYWVNMASAQRDRSHVPGVWNQVWKGIPFVDSVEAKKVEAARSRSVERTPVGTRTRGVVQARDVKLSQPVRGGEVGGAKRRP</sequence>
<dbReference type="AlphaFoldDB" id="A0AAN7TCU1"/>
<evidence type="ECO:0000256" key="1">
    <source>
        <dbReference type="SAM" id="Phobius"/>
    </source>
</evidence>
<protein>
    <submittedName>
        <fullName evidence="2">Uncharacterized protein</fullName>
    </submittedName>
</protein>
<dbReference type="EMBL" id="JAVRRL010000051">
    <property type="protein sequence ID" value="KAK5110280.1"/>
    <property type="molecule type" value="Genomic_DNA"/>
</dbReference>
<name>A0AAN7TCU1_9PEZI</name>
<organism evidence="2 3">
    <name type="scientific">Meristemomyces frigidus</name>
    <dbReference type="NCBI Taxonomy" id="1508187"/>
    <lineage>
        <taxon>Eukaryota</taxon>
        <taxon>Fungi</taxon>
        <taxon>Dikarya</taxon>
        <taxon>Ascomycota</taxon>
        <taxon>Pezizomycotina</taxon>
        <taxon>Dothideomycetes</taxon>
        <taxon>Dothideomycetidae</taxon>
        <taxon>Mycosphaerellales</taxon>
        <taxon>Teratosphaeriaceae</taxon>
        <taxon>Meristemomyces</taxon>
    </lineage>
</organism>
<proteinExistence type="predicted"/>
<feature type="transmembrane region" description="Helical" evidence="1">
    <location>
        <begin position="24"/>
        <end position="52"/>
    </location>
</feature>
<comment type="caution">
    <text evidence="2">The sequence shown here is derived from an EMBL/GenBank/DDBJ whole genome shotgun (WGS) entry which is preliminary data.</text>
</comment>
<keyword evidence="1" id="KW-1133">Transmembrane helix</keyword>